<evidence type="ECO:0000256" key="3">
    <source>
        <dbReference type="ARBA" id="ARBA00022801"/>
    </source>
</evidence>
<dbReference type="PROSITE" id="PS51892">
    <property type="entry name" value="SUBTILASE"/>
    <property type="match status" value="1"/>
</dbReference>
<protein>
    <submittedName>
        <fullName evidence="9">S8 family serine peptidase</fullName>
    </submittedName>
</protein>
<dbReference type="InterPro" id="IPR023827">
    <property type="entry name" value="Peptidase_S8_Asp-AS"/>
</dbReference>
<dbReference type="AlphaFoldDB" id="A0A7X2ZGE3"/>
<dbReference type="InterPro" id="IPR036852">
    <property type="entry name" value="Peptidase_S8/S53_dom_sf"/>
</dbReference>
<dbReference type="PROSITE" id="PS00138">
    <property type="entry name" value="SUBTILASE_SER"/>
    <property type="match status" value="1"/>
</dbReference>
<dbReference type="SUPFAM" id="SSF52743">
    <property type="entry name" value="Subtilisin-like"/>
    <property type="match status" value="1"/>
</dbReference>
<evidence type="ECO:0000313" key="10">
    <source>
        <dbReference type="Proteomes" id="UP000450917"/>
    </source>
</evidence>
<dbReference type="Pfam" id="PF22148">
    <property type="entry name" value="Fervidolysin_NPro-like"/>
    <property type="match status" value="1"/>
</dbReference>
<dbReference type="PRINTS" id="PR00723">
    <property type="entry name" value="SUBTILISIN"/>
</dbReference>
<dbReference type="Pfam" id="PF00082">
    <property type="entry name" value="Peptidase_S8"/>
    <property type="match status" value="1"/>
</dbReference>
<keyword evidence="4 5" id="KW-0720">Serine protease</keyword>
<keyword evidence="2 5" id="KW-0645">Protease</keyword>
<dbReference type="InterPro" id="IPR050131">
    <property type="entry name" value="Peptidase_S8_subtilisin-like"/>
</dbReference>
<dbReference type="InterPro" id="IPR059177">
    <property type="entry name" value="GH29D-like_dom"/>
</dbReference>
<comment type="similarity">
    <text evidence="1 5 6">Belongs to the peptidase S8 family.</text>
</comment>
<proteinExistence type="inferred from homology"/>
<feature type="domain" description="SLH" evidence="8">
    <location>
        <begin position="867"/>
        <end position="925"/>
    </location>
</feature>
<sequence>MGTRRTAWFSAGMAAVLAVSSLGWLGPGGAYGQAMAAAPSVQQTAGTAMEHSLHHIQPGKVLVKYKERLPAATRLSMTALRANPYVEVEVGEGQSVPEAVAELSRNPEVEYVEPVYLFRLMDRAATQDAEQEEGAATPEQPPVPAPGAGIDQGVSDGAVQPITSLMPNDPLLVKGDQWGYTVTDMTYGWRRVEESLRDDIKIAVIDSGVDATHPDLAGSVLPGYNAVNNNADTRDNYGHGTMVAGIAAALVDNGLGIAGSAGGAKILPVQVGQWQGKDYVIPSDALTEGIYWAVNAGADIINLSLGMDGYSRAVSDAIHFALSRNVVVVAAAGNESNHWLPKEQGNLDNKTPRAFSRTTFPANMDGVIAVGSVTRLNDGSFVLSDFSNVVDNLATVAPGTGIYSTKMNGDYAAGDGTSFSAPFVSGLAALLVAQDRQLTPRDVLRIIKDSSAKVPIAHPVYEGLPLDAFYIGGGLLHAGRAFTLPRLKVEAVKGSTVNGFTDYGVTVLALDDRGQPLTDVTGKVTLQVQHVTRLGGGGNTVLDMVYGKARTNISGQASDDYYDLSLSATGSDFIGSAPLTFLRRPAAPKASLAAGAYVGGQKVELSTDVQGATIYYATSEANSWPPATEYTGPITVGASTTITAVTVKSGVMSEAASFAYTITPSGGGGLVGGGGFIPPTQPGVAPVKESVLTVKPDKDKLLEQLKSGKEKRVTIDATSDQAVSRVEVEVPGEVWSKASASETSIVIETDQATLTVPARAIALTSATAAVRVSAGFSGVASDKPAYALLASAVFDLQVYAGERTITTFAEPVTAEFKYDAAKIADPSKAAVFYYNPADRRWEYVGGETAHGSAKVQLQHFSRYAVMEWNRTFADIQGHWAQTAIERMAARQIADGMTEADFAPEATLTRAQFAALLTRSLRIHTGTGDFPFHDVPQDAWYREAVSKALAAGLVSGVSDTEFAPEQSITREQMAVMLMNAYAYARAHDYASGTATGPESTAWDTPSRFNDGADISRWALEAVQRAVGNGLLEGNPDGTFGPRSQATRAQAITVLSRLLDRLDQGFL</sequence>
<gene>
    <name evidence="9" type="ORF">GNP93_24525</name>
</gene>
<name>A0A7X2ZGE3_9BACL</name>
<dbReference type="InterPro" id="IPR054399">
    <property type="entry name" value="Fervidolysin-like_N_prodom"/>
</dbReference>
<dbReference type="GO" id="GO:0006508">
    <property type="term" value="P:proteolysis"/>
    <property type="evidence" value="ECO:0007669"/>
    <property type="project" value="UniProtKB-KW"/>
</dbReference>
<dbReference type="InterPro" id="IPR022398">
    <property type="entry name" value="Peptidase_S8_His-AS"/>
</dbReference>
<dbReference type="EMBL" id="WNZX01000032">
    <property type="protein sequence ID" value="MUG73778.1"/>
    <property type="molecule type" value="Genomic_DNA"/>
</dbReference>
<evidence type="ECO:0000256" key="7">
    <source>
        <dbReference type="SAM" id="MobiDB-lite"/>
    </source>
</evidence>
<feature type="region of interest" description="Disordered" evidence="7">
    <location>
        <begin position="127"/>
        <end position="161"/>
    </location>
</feature>
<feature type="active site" description="Charge relay system" evidence="5">
    <location>
        <position position="239"/>
    </location>
</feature>
<organism evidence="9 10">
    <name type="scientific">Paenibacillus validus</name>
    <dbReference type="NCBI Taxonomy" id="44253"/>
    <lineage>
        <taxon>Bacteria</taxon>
        <taxon>Bacillati</taxon>
        <taxon>Bacillota</taxon>
        <taxon>Bacilli</taxon>
        <taxon>Bacillales</taxon>
        <taxon>Paenibacillaceae</taxon>
        <taxon>Paenibacillus</taxon>
    </lineage>
</organism>
<accession>A0A7X2ZGE3</accession>
<evidence type="ECO:0000259" key="8">
    <source>
        <dbReference type="PROSITE" id="PS51272"/>
    </source>
</evidence>
<dbReference type="Proteomes" id="UP000450917">
    <property type="component" value="Unassembled WGS sequence"/>
</dbReference>
<dbReference type="PANTHER" id="PTHR43806:SF11">
    <property type="entry name" value="CEREVISIN-RELATED"/>
    <property type="match status" value="1"/>
</dbReference>
<dbReference type="InterPro" id="IPR023828">
    <property type="entry name" value="Peptidase_S8_Ser-AS"/>
</dbReference>
<dbReference type="PROSITE" id="PS00136">
    <property type="entry name" value="SUBTILASE_ASP"/>
    <property type="match status" value="1"/>
</dbReference>
<evidence type="ECO:0000256" key="2">
    <source>
        <dbReference type="ARBA" id="ARBA00022670"/>
    </source>
</evidence>
<dbReference type="Gene3D" id="3.40.50.200">
    <property type="entry name" value="Peptidase S8/S53 domain"/>
    <property type="match status" value="1"/>
</dbReference>
<dbReference type="RefSeq" id="WP_155615720.1">
    <property type="nucleotide sequence ID" value="NZ_WNZX01000032.1"/>
</dbReference>
<feature type="domain" description="SLH" evidence="8">
    <location>
        <begin position="1004"/>
        <end position="1065"/>
    </location>
</feature>
<feature type="active site" description="Charge relay system" evidence="5">
    <location>
        <position position="206"/>
    </location>
</feature>
<feature type="active site" description="Charge relay system" evidence="5">
    <location>
        <position position="418"/>
    </location>
</feature>
<dbReference type="PANTHER" id="PTHR43806">
    <property type="entry name" value="PEPTIDASE S8"/>
    <property type="match status" value="1"/>
</dbReference>
<evidence type="ECO:0000256" key="4">
    <source>
        <dbReference type="ARBA" id="ARBA00022825"/>
    </source>
</evidence>
<dbReference type="InterPro" id="IPR000209">
    <property type="entry name" value="Peptidase_S8/S53_dom"/>
</dbReference>
<feature type="domain" description="SLH" evidence="8">
    <location>
        <begin position="927"/>
        <end position="990"/>
    </location>
</feature>
<evidence type="ECO:0000313" key="9">
    <source>
        <dbReference type="EMBL" id="MUG73778.1"/>
    </source>
</evidence>
<dbReference type="PROSITE" id="PS00137">
    <property type="entry name" value="SUBTILASE_HIS"/>
    <property type="match status" value="1"/>
</dbReference>
<dbReference type="InterPro" id="IPR015500">
    <property type="entry name" value="Peptidase_S8_subtilisin-rel"/>
</dbReference>
<dbReference type="PROSITE" id="PS51272">
    <property type="entry name" value="SLH"/>
    <property type="match status" value="3"/>
</dbReference>
<keyword evidence="3 5" id="KW-0378">Hydrolase</keyword>
<dbReference type="Pfam" id="PF00395">
    <property type="entry name" value="SLH"/>
    <property type="match status" value="3"/>
</dbReference>
<evidence type="ECO:0000256" key="1">
    <source>
        <dbReference type="ARBA" id="ARBA00011073"/>
    </source>
</evidence>
<evidence type="ECO:0000256" key="6">
    <source>
        <dbReference type="RuleBase" id="RU003355"/>
    </source>
</evidence>
<dbReference type="GO" id="GO:0004252">
    <property type="term" value="F:serine-type endopeptidase activity"/>
    <property type="evidence" value="ECO:0007669"/>
    <property type="project" value="UniProtKB-UniRule"/>
</dbReference>
<comment type="caution">
    <text evidence="9">The sequence shown here is derived from an EMBL/GenBank/DDBJ whole genome shotgun (WGS) entry which is preliminary data.</text>
</comment>
<keyword evidence="10" id="KW-1185">Reference proteome</keyword>
<evidence type="ECO:0000256" key="5">
    <source>
        <dbReference type="PROSITE-ProRule" id="PRU01240"/>
    </source>
</evidence>
<reference evidence="9 10" key="1">
    <citation type="submission" date="2019-11" db="EMBL/GenBank/DDBJ databases">
        <title>Draft genome sequences of five Paenibacillus species of dairy origin.</title>
        <authorList>
            <person name="Olajide A.M."/>
            <person name="Chen S."/>
            <person name="Lapointe G."/>
        </authorList>
    </citation>
    <scope>NUCLEOTIDE SEQUENCE [LARGE SCALE GENOMIC DNA]</scope>
    <source>
        <strain evidence="9 10">2CS3</strain>
    </source>
</reference>
<dbReference type="InterPro" id="IPR001119">
    <property type="entry name" value="SLH_dom"/>
</dbReference>
<dbReference type="Pfam" id="PF13290">
    <property type="entry name" value="CHB_HEX_C_1"/>
    <property type="match status" value="1"/>
</dbReference>